<sequence length="478" mass="48316">MYSNVNMGNLTATNTLSTLGSFKIGTENYTSFLGNGLDNTAGVLTANCVEITGSAGLCDGDDAAGGGGAFSWTPGFYGATAVNSTTTAIQFQSGLYASSTVRFGNAGVSPFFYDGAVGNLGLGTTSPFARLSVAGNTVLDSNLITFASSSASTLTLDYRAAATSTIPNNQFYAWTIGTSTTATPIFRINTALNGSNATIATTSIKGGFTLDDGAFNYDSFAGVASVDSGILSWIDMPSSTTTARLYNSYSAQIDSTSILTIFATTTTSGNITKGNVGIGTTTPPWTLTVVGGVCITTGSTCPAAEVNGGLRVDTAGTVADDPGDVFDIAERYPASEPLGAGEIVALDSATTSRALVKKAAWGETVIGVVSTRPALAINGSEVILGAQQEGTSTRPLVALSGRVPVKVNLEGGEIRKGDKISLSSVPGVGTRATTSGVTIGIALEDFLGEAELPLGSPASNLPTGQAGTGEVLVFINLG</sequence>
<name>A0A0G1N6Q1_9BACT</name>
<dbReference type="EMBL" id="LCLL01000025">
    <property type="protein sequence ID" value="KKU16002.1"/>
    <property type="molecule type" value="Genomic_DNA"/>
</dbReference>
<dbReference type="AlphaFoldDB" id="A0A0G1N6Q1"/>
<comment type="caution">
    <text evidence="1">The sequence shown here is derived from an EMBL/GenBank/DDBJ whole genome shotgun (WGS) entry which is preliminary data.</text>
</comment>
<feature type="non-terminal residue" evidence="1">
    <location>
        <position position="478"/>
    </location>
</feature>
<evidence type="ECO:0000313" key="2">
    <source>
        <dbReference type="Proteomes" id="UP000034020"/>
    </source>
</evidence>
<proteinExistence type="predicted"/>
<dbReference type="Proteomes" id="UP000034020">
    <property type="component" value="Unassembled WGS sequence"/>
</dbReference>
<gene>
    <name evidence="1" type="ORF">UX24_C0025G0001</name>
</gene>
<accession>A0A0G1N6Q1</accession>
<evidence type="ECO:0000313" key="1">
    <source>
        <dbReference type="EMBL" id="KKU16002.1"/>
    </source>
</evidence>
<reference evidence="1 2" key="1">
    <citation type="journal article" date="2015" name="Nature">
        <title>rRNA introns, odd ribosomes, and small enigmatic genomes across a large radiation of phyla.</title>
        <authorList>
            <person name="Brown C.T."/>
            <person name="Hug L.A."/>
            <person name="Thomas B.C."/>
            <person name="Sharon I."/>
            <person name="Castelle C.J."/>
            <person name="Singh A."/>
            <person name="Wilkins M.J."/>
            <person name="Williams K.H."/>
            <person name="Banfield J.F."/>
        </authorList>
    </citation>
    <scope>NUCLEOTIDE SEQUENCE [LARGE SCALE GENOMIC DNA]</scope>
</reference>
<protein>
    <submittedName>
        <fullName evidence="1">FG-GAP repeat protein</fullName>
    </submittedName>
</protein>
<organism evidence="1 2">
    <name type="scientific">Candidatus Giovannonibacteria bacterium GW2011_GWB1_45_9b</name>
    <dbReference type="NCBI Taxonomy" id="1618653"/>
    <lineage>
        <taxon>Bacteria</taxon>
        <taxon>Candidatus Giovannoniibacteriota</taxon>
    </lineage>
</organism>
<dbReference type="Gene3D" id="2.40.300.10">
    <property type="entry name" value="Head decoration protein D"/>
    <property type="match status" value="1"/>
</dbReference>